<gene>
    <name evidence="3" type="ORF">E1295_44475</name>
</gene>
<sequence>MRAALGEEKISFLGNSYGGVLGASYARLFPQRLRAMAVDSVPDHVDPLAKSERLQYKGLEAGFKRFVRWCAGSSDCVLRGTTIMPPRNRSSVSTRRNSSISMAAGRMSWM</sequence>
<proteinExistence type="predicted"/>
<evidence type="ECO:0000259" key="2">
    <source>
        <dbReference type="Pfam" id="PF00561"/>
    </source>
</evidence>
<accession>A0A4V2Z5V4</accession>
<reference evidence="3 4" key="1">
    <citation type="submission" date="2019-03" db="EMBL/GenBank/DDBJ databases">
        <title>Draft genome sequences of novel Actinobacteria.</title>
        <authorList>
            <person name="Sahin N."/>
            <person name="Ay H."/>
            <person name="Saygin H."/>
        </authorList>
    </citation>
    <scope>NUCLEOTIDE SEQUENCE [LARGE SCALE GENOMIC DNA]</scope>
    <source>
        <strain evidence="3 4">6K102</strain>
    </source>
</reference>
<feature type="region of interest" description="Disordered" evidence="1">
    <location>
        <begin position="85"/>
        <end position="110"/>
    </location>
</feature>
<dbReference type="Proteomes" id="UP000295136">
    <property type="component" value="Unassembled WGS sequence"/>
</dbReference>
<evidence type="ECO:0000313" key="4">
    <source>
        <dbReference type="Proteomes" id="UP000295136"/>
    </source>
</evidence>
<dbReference type="SUPFAM" id="SSF53474">
    <property type="entry name" value="alpha/beta-Hydrolases"/>
    <property type="match status" value="1"/>
</dbReference>
<comment type="caution">
    <text evidence="3">The sequence shown here is derived from an EMBL/GenBank/DDBJ whole genome shotgun (WGS) entry which is preliminary data.</text>
</comment>
<dbReference type="InterPro" id="IPR000073">
    <property type="entry name" value="AB_hydrolase_1"/>
</dbReference>
<dbReference type="Gene3D" id="3.40.50.1820">
    <property type="entry name" value="alpha/beta hydrolase"/>
    <property type="match status" value="1"/>
</dbReference>
<name>A0A4V2Z5V4_9ACTN</name>
<dbReference type="Pfam" id="PF00561">
    <property type="entry name" value="Abhydrolase_1"/>
    <property type="match status" value="1"/>
</dbReference>
<feature type="compositionally biased region" description="Low complexity" evidence="1">
    <location>
        <begin position="87"/>
        <end position="101"/>
    </location>
</feature>
<evidence type="ECO:0000256" key="1">
    <source>
        <dbReference type="SAM" id="MobiDB-lite"/>
    </source>
</evidence>
<dbReference type="AlphaFoldDB" id="A0A4V2Z5V4"/>
<dbReference type="EMBL" id="SMLD01000239">
    <property type="protein sequence ID" value="TDE26379.1"/>
    <property type="molecule type" value="Genomic_DNA"/>
</dbReference>
<organism evidence="3 4">
    <name type="scientific">Nonomuraea mesophila</name>
    <dbReference type="NCBI Taxonomy" id="2530382"/>
    <lineage>
        <taxon>Bacteria</taxon>
        <taxon>Bacillati</taxon>
        <taxon>Actinomycetota</taxon>
        <taxon>Actinomycetes</taxon>
        <taxon>Streptosporangiales</taxon>
        <taxon>Streptosporangiaceae</taxon>
        <taxon>Nonomuraea</taxon>
    </lineage>
</organism>
<feature type="domain" description="AB hydrolase-1" evidence="2">
    <location>
        <begin position="2"/>
        <end position="91"/>
    </location>
</feature>
<dbReference type="InterPro" id="IPR029058">
    <property type="entry name" value="AB_hydrolase_fold"/>
</dbReference>
<evidence type="ECO:0000313" key="3">
    <source>
        <dbReference type="EMBL" id="TDE26379.1"/>
    </source>
</evidence>
<keyword evidence="4" id="KW-1185">Reference proteome</keyword>
<dbReference type="GO" id="GO:0016787">
    <property type="term" value="F:hydrolase activity"/>
    <property type="evidence" value="ECO:0007669"/>
    <property type="project" value="UniProtKB-KW"/>
</dbReference>
<protein>
    <submittedName>
        <fullName evidence="3">Alpha/beta fold hydrolase</fullName>
    </submittedName>
</protein>
<keyword evidence="3" id="KW-0378">Hydrolase</keyword>